<dbReference type="Pfam" id="PF06197">
    <property type="entry name" value="DUF998"/>
    <property type="match status" value="1"/>
</dbReference>
<dbReference type="RefSeq" id="WP_182597675.1">
    <property type="nucleotide sequence ID" value="NZ_JACIVC010000043.1"/>
</dbReference>
<feature type="transmembrane region" description="Helical" evidence="1">
    <location>
        <begin position="228"/>
        <end position="251"/>
    </location>
</feature>
<sequence>MVKKYQIEIPESAFDKTDFSIGEELSLSVNHKQINIRPIKVSDQLPKINIFWYVIPAIILASVFLIFFSLKKISTVPITGDDYSIANGALFLGVCSGVLSFLMTFIITKILGKGPSKDFHWRSLPTITIACGLIIAFSFSAIFWLFGQMFKDARFDIYTASAFIFVILAALNYIMINLALTLSSSVITNLLTIMIIGGMLFSMLTNSSRDWWRYNFSFLGTAKNSTNFQFNITLIFTGLLMIALVDYLFVNIQRRYHGYKIQVLRWLLIMLAVCIAAIGLFPNNPEFHVLHDRIAMWLVYIMLILIVVIRWVLPEVTKQFLTISYTIGAVMSIEYIVFKLSNYLSLTAFELFEFGLAFSWLLLLLQNIENLAQFGQNLFVVKLKPVKQDKVS</sequence>
<feature type="transmembrane region" description="Helical" evidence="1">
    <location>
        <begin position="50"/>
        <end position="70"/>
    </location>
</feature>
<protein>
    <submittedName>
        <fullName evidence="2">DUF998 domain-containing protein</fullName>
    </submittedName>
</protein>
<feature type="transmembrane region" description="Helical" evidence="1">
    <location>
        <begin position="294"/>
        <end position="313"/>
    </location>
</feature>
<accession>A0A7W3TQF4</accession>
<dbReference type="Proteomes" id="UP000518316">
    <property type="component" value="Unassembled WGS sequence"/>
</dbReference>
<organism evidence="2 3">
    <name type="scientific">Limosilactobacillus albertensis</name>
    <dbReference type="NCBI Taxonomy" id="2759752"/>
    <lineage>
        <taxon>Bacteria</taxon>
        <taxon>Bacillati</taxon>
        <taxon>Bacillota</taxon>
        <taxon>Bacilli</taxon>
        <taxon>Lactobacillales</taxon>
        <taxon>Lactobacillaceae</taxon>
        <taxon>Limosilactobacillus</taxon>
    </lineage>
</organism>
<feature type="transmembrane region" description="Helical" evidence="1">
    <location>
        <begin position="124"/>
        <end position="146"/>
    </location>
</feature>
<name>A0A7W3TQF4_9LACO</name>
<feature type="transmembrane region" description="Helical" evidence="1">
    <location>
        <begin position="187"/>
        <end position="208"/>
    </location>
</feature>
<proteinExistence type="predicted"/>
<keyword evidence="1" id="KW-0472">Membrane</keyword>
<evidence type="ECO:0000313" key="3">
    <source>
        <dbReference type="Proteomes" id="UP000518316"/>
    </source>
</evidence>
<keyword evidence="3" id="KW-1185">Reference proteome</keyword>
<keyword evidence="1" id="KW-1133">Transmembrane helix</keyword>
<gene>
    <name evidence="2" type="ORF">H5S40_02235</name>
</gene>
<feature type="transmembrane region" description="Helical" evidence="1">
    <location>
        <begin position="263"/>
        <end position="282"/>
    </location>
</feature>
<feature type="transmembrane region" description="Helical" evidence="1">
    <location>
        <begin position="320"/>
        <end position="338"/>
    </location>
</feature>
<comment type="caution">
    <text evidence="2">The sequence shown here is derived from an EMBL/GenBank/DDBJ whole genome shotgun (WGS) entry which is preliminary data.</text>
</comment>
<keyword evidence="1" id="KW-0812">Transmembrane</keyword>
<feature type="transmembrane region" description="Helical" evidence="1">
    <location>
        <begin position="344"/>
        <end position="365"/>
    </location>
</feature>
<dbReference type="InterPro" id="IPR009339">
    <property type="entry name" value="DUF998"/>
</dbReference>
<dbReference type="AlphaFoldDB" id="A0A7W3TQF4"/>
<evidence type="ECO:0000256" key="1">
    <source>
        <dbReference type="SAM" id="Phobius"/>
    </source>
</evidence>
<reference evidence="2 3" key="1">
    <citation type="submission" date="2020-07" db="EMBL/GenBank/DDBJ databases">
        <title>Description of Limosilactobacillus balticus sp. nov., Limosilactobacillus agrestis sp. nov., Limosilactobacillus albertensis sp. nov., Limosilactobacillus rudii sp. nov., Limosilactobacillus fastidiosus sp. nov., five novel Limosilactobacillus species isolated from the vertebrate gastrointestinal tract, and proposal of 6 subspecies of Limosilactobacillus reuteri adapted to the gastrointestinal tract of specific vertebrate hosts.</title>
        <authorList>
            <person name="Li F."/>
            <person name="Cheng C."/>
            <person name="Zheng J."/>
            <person name="Quevedo R.M."/>
            <person name="Li J."/>
            <person name="Roos S."/>
            <person name="Gaenzle M.G."/>
            <person name="Walter J."/>
        </authorList>
    </citation>
    <scope>NUCLEOTIDE SEQUENCE [LARGE SCALE GENOMIC DNA]</scope>
    <source>
        <strain evidence="2 3">RRLNB_1_1</strain>
    </source>
</reference>
<feature type="transmembrane region" description="Helical" evidence="1">
    <location>
        <begin position="90"/>
        <end position="112"/>
    </location>
</feature>
<evidence type="ECO:0000313" key="2">
    <source>
        <dbReference type="EMBL" id="MBB1068993.1"/>
    </source>
</evidence>
<dbReference type="EMBL" id="JACIVC010000043">
    <property type="protein sequence ID" value="MBB1068993.1"/>
    <property type="molecule type" value="Genomic_DNA"/>
</dbReference>
<feature type="transmembrane region" description="Helical" evidence="1">
    <location>
        <begin position="158"/>
        <end position="180"/>
    </location>
</feature>